<evidence type="ECO:0000256" key="3">
    <source>
        <dbReference type="ARBA" id="ARBA00022475"/>
    </source>
</evidence>
<comment type="subcellular location">
    <subcellularLocation>
        <location evidence="1">Cell membrane</location>
        <topology evidence="1">Multi-pass membrane protein</topology>
    </subcellularLocation>
</comment>
<evidence type="ECO:0000259" key="8">
    <source>
        <dbReference type="Pfam" id="PF03458"/>
    </source>
</evidence>
<name>A0ABP8YT71_9MICO</name>
<dbReference type="PANTHER" id="PTHR30506">
    <property type="entry name" value="INNER MEMBRANE PROTEIN"/>
    <property type="match status" value="1"/>
</dbReference>
<keyword evidence="10" id="KW-1185">Reference proteome</keyword>
<evidence type="ECO:0000256" key="4">
    <source>
        <dbReference type="ARBA" id="ARBA00022692"/>
    </source>
</evidence>
<evidence type="ECO:0000313" key="10">
    <source>
        <dbReference type="Proteomes" id="UP001500956"/>
    </source>
</evidence>
<evidence type="ECO:0000256" key="5">
    <source>
        <dbReference type="ARBA" id="ARBA00022989"/>
    </source>
</evidence>
<comment type="caution">
    <text evidence="9">The sequence shown here is derived from an EMBL/GenBank/DDBJ whole genome shotgun (WGS) entry which is preliminary data.</text>
</comment>
<dbReference type="PANTHER" id="PTHR30506:SF3">
    <property type="entry name" value="UPF0126 INNER MEMBRANE PROTEIN YADS-RELATED"/>
    <property type="match status" value="1"/>
</dbReference>
<evidence type="ECO:0000256" key="1">
    <source>
        <dbReference type="ARBA" id="ARBA00004651"/>
    </source>
</evidence>
<feature type="transmembrane region" description="Helical" evidence="7">
    <location>
        <begin position="111"/>
        <end position="132"/>
    </location>
</feature>
<comment type="similarity">
    <text evidence="2">Belongs to the UPF0126 family.</text>
</comment>
<evidence type="ECO:0000313" key="9">
    <source>
        <dbReference type="EMBL" id="GAA4735778.1"/>
    </source>
</evidence>
<dbReference type="Proteomes" id="UP001500956">
    <property type="component" value="Unassembled WGS sequence"/>
</dbReference>
<keyword evidence="6 7" id="KW-0472">Membrane</keyword>
<keyword evidence="3" id="KW-1003">Cell membrane</keyword>
<accession>A0ABP8YT71</accession>
<organism evidence="9 10">
    <name type="scientific">Isoptericola chiayiensis</name>
    <dbReference type="NCBI Taxonomy" id="579446"/>
    <lineage>
        <taxon>Bacteria</taxon>
        <taxon>Bacillati</taxon>
        <taxon>Actinomycetota</taxon>
        <taxon>Actinomycetes</taxon>
        <taxon>Micrococcales</taxon>
        <taxon>Promicromonosporaceae</taxon>
        <taxon>Isoptericola</taxon>
    </lineage>
</organism>
<keyword evidence="4 7" id="KW-0812">Transmembrane</keyword>
<feature type="domain" description="Glycine transporter" evidence="8">
    <location>
        <begin position="24"/>
        <end position="97"/>
    </location>
</feature>
<feature type="transmembrane region" description="Helical" evidence="7">
    <location>
        <begin position="138"/>
        <end position="159"/>
    </location>
</feature>
<feature type="domain" description="Glycine transporter" evidence="8">
    <location>
        <begin position="114"/>
        <end position="187"/>
    </location>
</feature>
<feature type="transmembrane region" description="Helical" evidence="7">
    <location>
        <begin position="81"/>
        <end position="99"/>
    </location>
</feature>
<keyword evidence="5 7" id="KW-1133">Transmembrane helix</keyword>
<evidence type="ECO:0000256" key="7">
    <source>
        <dbReference type="SAM" id="Phobius"/>
    </source>
</evidence>
<sequence>MTMLSAVLAAGDTVSTTLGVVQTVLEYLGTVAFAVSGAFAAGRKQMDLVGVVVLGSAVAVGGGTVRDLLLGELPVFWVTEPTFLLVGAATALAVVPLARTRTLDLLQRLRIIEVSDAAGMALFVVIGTNVAIDSGADGVSAAVVGVVAGVGGGVIRDVLANRLPEVLSNAQFYATAALVGAAAYLGLLQPDVPAEVAFWVPIVIILAIRLLALRLGWGMPTFTVPDGREPRNRS</sequence>
<dbReference type="Pfam" id="PF03458">
    <property type="entry name" value="Gly_transporter"/>
    <property type="match status" value="2"/>
</dbReference>
<feature type="transmembrane region" description="Helical" evidence="7">
    <location>
        <begin position="20"/>
        <end position="41"/>
    </location>
</feature>
<proteinExistence type="inferred from homology"/>
<feature type="transmembrane region" description="Helical" evidence="7">
    <location>
        <begin position="171"/>
        <end position="190"/>
    </location>
</feature>
<reference evidence="10" key="1">
    <citation type="journal article" date="2019" name="Int. J. Syst. Evol. Microbiol.">
        <title>The Global Catalogue of Microorganisms (GCM) 10K type strain sequencing project: providing services to taxonomists for standard genome sequencing and annotation.</title>
        <authorList>
            <consortium name="The Broad Institute Genomics Platform"/>
            <consortium name="The Broad Institute Genome Sequencing Center for Infectious Disease"/>
            <person name="Wu L."/>
            <person name="Ma J."/>
        </authorList>
    </citation>
    <scope>NUCLEOTIDE SEQUENCE [LARGE SCALE GENOMIC DNA]</scope>
    <source>
        <strain evidence="10">JCM 18063</strain>
    </source>
</reference>
<dbReference type="EMBL" id="BAABID010000018">
    <property type="protein sequence ID" value="GAA4735778.1"/>
    <property type="molecule type" value="Genomic_DNA"/>
</dbReference>
<evidence type="ECO:0000256" key="2">
    <source>
        <dbReference type="ARBA" id="ARBA00008193"/>
    </source>
</evidence>
<protein>
    <submittedName>
        <fullName evidence="9">Trimeric intracellular cation channel family protein</fullName>
    </submittedName>
</protein>
<feature type="transmembrane region" description="Helical" evidence="7">
    <location>
        <begin position="196"/>
        <end position="213"/>
    </location>
</feature>
<dbReference type="InterPro" id="IPR005115">
    <property type="entry name" value="Gly_transporter"/>
</dbReference>
<feature type="transmembrane region" description="Helical" evidence="7">
    <location>
        <begin position="48"/>
        <end position="69"/>
    </location>
</feature>
<gene>
    <name evidence="9" type="ORF">GCM10023216_30990</name>
</gene>
<evidence type="ECO:0000256" key="6">
    <source>
        <dbReference type="ARBA" id="ARBA00023136"/>
    </source>
</evidence>